<reference evidence="10 11" key="2">
    <citation type="submission" date="2019-05" db="EMBL/GenBank/DDBJ databases">
        <title>Genome evolution of the obligate endosymbiont Buchnera aphidicola.</title>
        <authorList>
            <person name="Moran N.A."/>
        </authorList>
    </citation>
    <scope>NUCLEOTIDE SEQUENCE [LARGE SCALE GENOMIC DNA]</scope>
    <source>
        <strain evidence="10 11">Sav</strain>
    </source>
</reference>
<reference evidence="10 11" key="1">
    <citation type="submission" date="2018-12" db="EMBL/GenBank/DDBJ databases">
        <authorList>
            <person name="Chong R.A."/>
        </authorList>
    </citation>
    <scope>NUCLEOTIDE SEQUENCE [LARGE SCALE GENOMIC DNA]</scope>
    <source>
        <strain evidence="10 11">Sav</strain>
    </source>
</reference>
<dbReference type="GO" id="GO:0009425">
    <property type="term" value="C:bacterial-type flagellum basal body"/>
    <property type="evidence" value="ECO:0007669"/>
    <property type="project" value="UniProtKB-SubCell"/>
</dbReference>
<dbReference type="RefSeq" id="WP_158337997.1">
    <property type="nucleotide sequence ID" value="NZ_CP034855.1"/>
</dbReference>
<comment type="subcellular location">
    <subcellularLocation>
        <location evidence="7">Cell membrane</location>
        <topology evidence="7">Peripheral membrane protein</topology>
        <orientation evidence="7">Cytoplasmic side</orientation>
    </subcellularLocation>
    <subcellularLocation>
        <location evidence="7">Bacterial flagellum basal body</location>
    </subcellularLocation>
</comment>
<dbReference type="GO" id="GO:0006935">
    <property type="term" value="P:chemotaxis"/>
    <property type="evidence" value="ECO:0007669"/>
    <property type="project" value="UniProtKB-KW"/>
</dbReference>
<dbReference type="AlphaFoldDB" id="A0A4D6Y7U6"/>
<dbReference type="PANTHER" id="PTHR43484:SF1">
    <property type="entry name" value="FLAGELLAR MOTOR SWITCH PROTEIN FLIN"/>
    <property type="match status" value="1"/>
</dbReference>
<accession>A0A4D6Y7U6</accession>
<comment type="similarity">
    <text evidence="1 7">Belongs to the FliN/MopA/SpaO family.</text>
</comment>
<feature type="region of interest" description="Disordered" evidence="8">
    <location>
        <begin position="1"/>
        <end position="27"/>
    </location>
</feature>
<dbReference type="GO" id="GO:0005886">
    <property type="term" value="C:plasma membrane"/>
    <property type="evidence" value="ECO:0007669"/>
    <property type="project" value="UniProtKB-SubCell"/>
</dbReference>
<keyword evidence="6 7" id="KW-0472">Membrane</keyword>
<dbReference type="Pfam" id="PF01052">
    <property type="entry name" value="FliMN_C"/>
    <property type="match status" value="1"/>
</dbReference>
<keyword evidence="10" id="KW-0282">Flagellum</keyword>
<dbReference type="Gene3D" id="2.30.330.10">
    <property type="entry name" value="SpoA-like"/>
    <property type="match status" value="1"/>
</dbReference>
<evidence type="ECO:0000256" key="6">
    <source>
        <dbReference type="ARBA" id="ARBA00023136"/>
    </source>
</evidence>
<dbReference type="PANTHER" id="PTHR43484">
    <property type="match status" value="1"/>
</dbReference>
<comment type="function">
    <text evidence="7">FliN is one of three proteins (FliG, FliN, FliM) that form the rotor-mounted switch complex (C ring), located at the base of the basal body. This complex interacts with the CheY and CheZ chemotaxis proteins, in addition to contacting components of the motor that determine the direction of flagellar rotation.</text>
</comment>
<protein>
    <recommendedName>
        <fullName evidence="2 7">Flagellar motor switch protein FliN</fullName>
    </recommendedName>
</protein>
<gene>
    <name evidence="10" type="primary">fliN</name>
    <name evidence="10" type="ORF">D9V77_00400</name>
</gene>
<keyword evidence="3 7" id="KW-1003">Cell membrane</keyword>
<keyword evidence="4 7" id="KW-0145">Chemotaxis</keyword>
<dbReference type="NCBIfam" id="TIGR02480">
    <property type="entry name" value="fliN"/>
    <property type="match status" value="1"/>
</dbReference>
<name>A0A4D6Y7U6_9GAMM</name>
<dbReference type="InterPro" id="IPR036429">
    <property type="entry name" value="SpoA-like_sf"/>
</dbReference>
<keyword evidence="5 7" id="KW-0283">Flagellar rotation</keyword>
<evidence type="ECO:0000313" key="10">
    <source>
        <dbReference type="EMBL" id="QCI25312.1"/>
    </source>
</evidence>
<dbReference type="GO" id="GO:0071973">
    <property type="term" value="P:bacterial-type flagellum-dependent cell motility"/>
    <property type="evidence" value="ECO:0007669"/>
    <property type="project" value="UniProtKB-UniRule"/>
</dbReference>
<dbReference type="OrthoDB" id="9773459at2"/>
<sequence>MSNIEENSDKKKLIDSEKKTSKDKEINENILSPKHLNKNILNDSKDVINNKKIILNTPVNITVELGASKIKIKDFLSFSKGSMLILDKPIKDPLDIFINGHLIASGEIVVLEKKYGLRITSIKKSLKTINILS</sequence>
<dbReference type="InterPro" id="IPR051469">
    <property type="entry name" value="FliN/MopA/SpaO"/>
</dbReference>
<keyword evidence="10" id="KW-0969">Cilium</keyword>
<evidence type="ECO:0000256" key="5">
    <source>
        <dbReference type="ARBA" id="ARBA00022779"/>
    </source>
</evidence>
<dbReference type="Proteomes" id="UP000298585">
    <property type="component" value="Chromosome"/>
</dbReference>
<dbReference type="SUPFAM" id="SSF101801">
    <property type="entry name" value="Surface presentation of antigens (SPOA)"/>
    <property type="match status" value="1"/>
</dbReference>
<dbReference type="GO" id="GO:0003774">
    <property type="term" value="F:cytoskeletal motor activity"/>
    <property type="evidence" value="ECO:0007669"/>
    <property type="project" value="UniProtKB-UniRule"/>
</dbReference>
<dbReference type="InterPro" id="IPR012826">
    <property type="entry name" value="FliN"/>
</dbReference>
<organism evidence="10 11">
    <name type="scientific">Buchnera aphidicola</name>
    <name type="common">Sitobion avenae</name>
    <dbReference type="NCBI Taxonomy" id="571428"/>
    <lineage>
        <taxon>Bacteria</taxon>
        <taxon>Pseudomonadati</taxon>
        <taxon>Pseudomonadota</taxon>
        <taxon>Gammaproteobacteria</taxon>
        <taxon>Enterobacterales</taxon>
        <taxon>Erwiniaceae</taxon>
        <taxon>Buchnera</taxon>
    </lineage>
</organism>
<proteinExistence type="inferred from homology"/>
<evidence type="ECO:0000259" key="9">
    <source>
        <dbReference type="Pfam" id="PF01052"/>
    </source>
</evidence>
<evidence type="ECO:0000313" key="11">
    <source>
        <dbReference type="Proteomes" id="UP000298585"/>
    </source>
</evidence>
<evidence type="ECO:0000256" key="4">
    <source>
        <dbReference type="ARBA" id="ARBA00022500"/>
    </source>
</evidence>
<keyword evidence="7" id="KW-0975">Bacterial flagellum</keyword>
<evidence type="ECO:0000256" key="2">
    <source>
        <dbReference type="ARBA" id="ARBA00021897"/>
    </source>
</evidence>
<evidence type="ECO:0000256" key="3">
    <source>
        <dbReference type="ARBA" id="ARBA00022475"/>
    </source>
</evidence>
<dbReference type="EMBL" id="CP034855">
    <property type="protein sequence ID" value="QCI25312.1"/>
    <property type="molecule type" value="Genomic_DNA"/>
</dbReference>
<feature type="domain" description="Flagellar motor switch protein FliN-like C-terminal" evidence="9">
    <location>
        <begin position="54"/>
        <end position="122"/>
    </location>
</feature>
<feature type="compositionally biased region" description="Basic and acidic residues" evidence="8">
    <location>
        <begin position="7"/>
        <end position="27"/>
    </location>
</feature>
<evidence type="ECO:0000256" key="1">
    <source>
        <dbReference type="ARBA" id="ARBA00009226"/>
    </source>
</evidence>
<evidence type="ECO:0000256" key="7">
    <source>
        <dbReference type="RuleBase" id="RU362074"/>
    </source>
</evidence>
<dbReference type="PRINTS" id="PR00956">
    <property type="entry name" value="FLGMOTORFLIN"/>
</dbReference>
<evidence type="ECO:0000256" key="8">
    <source>
        <dbReference type="SAM" id="MobiDB-lite"/>
    </source>
</evidence>
<dbReference type="InterPro" id="IPR001172">
    <property type="entry name" value="FliN_T3SS_HrcQb"/>
</dbReference>
<dbReference type="InterPro" id="IPR001543">
    <property type="entry name" value="FliN-like_C"/>
</dbReference>
<keyword evidence="10" id="KW-0966">Cell projection</keyword>